<gene>
    <name evidence="1" type="ORF">GCM10023082_05090</name>
</gene>
<dbReference type="RefSeq" id="WP_345640462.1">
    <property type="nucleotide sequence ID" value="NZ_BAABEP010000002.1"/>
</dbReference>
<accession>A0ABP7DWD3</accession>
<reference evidence="2" key="1">
    <citation type="journal article" date="2019" name="Int. J. Syst. Evol. Microbiol.">
        <title>The Global Catalogue of Microorganisms (GCM) 10K type strain sequencing project: providing services to taxonomists for standard genome sequencing and annotation.</title>
        <authorList>
            <consortium name="The Broad Institute Genomics Platform"/>
            <consortium name="The Broad Institute Genome Sequencing Center for Infectious Disease"/>
            <person name="Wu L."/>
            <person name="Ma J."/>
        </authorList>
    </citation>
    <scope>NUCLEOTIDE SEQUENCE [LARGE SCALE GENOMIC DNA]</scope>
    <source>
        <strain evidence="2">JCM 30846</strain>
    </source>
</reference>
<keyword evidence="2" id="KW-1185">Reference proteome</keyword>
<proteinExistence type="predicted"/>
<evidence type="ECO:0000313" key="1">
    <source>
        <dbReference type="EMBL" id="GAA3710176.1"/>
    </source>
</evidence>
<protein>
    <submittedName>
        <fullName evidence="1">Uncharacterized protein</fullName>
    </submittedName>
</protein>
<name>A0ABP7DWD3_9ACTN</name>
<sequence length="127" mass="13260">MSNPTLHATYRDASQAAGEQVAALQLLLARAAAEPDLALALAQVDTTEMKGALDTANLLVALAEAEAERDLNAGLAERHRRRAAAGAALGDPCRCAHSAATHSPRLTADGLLPCRHGHCGCRDLAFR</sequence>
<evidence type="ECO:0000313" key="2">
    <source>
        <dbReference type="Proteomes" id="UP001499884"/>
    </source>
</evidence>
<comment type="caution">
    <text evidence="1">The sequence shown here is derived from an EMBL/GenBank/DDBJ whole genome shotgun (WGS) entry which is preliminary data.</text>
</comment>
<dbReference type="Proteomes" id="UP001499884">
    <property type="component" value="Unassembled WGS sequence"/>
</dbReference>
<dbReference type="EMBL" id="BAABEP010000002">
    <property type="protein sequence ID" value="GAA3710176.1"/>
    <property type="molecule type" value="Genomic_DNA"/>
</dbReference>
<organism evidence="1 2">
    <name type="scientific">Streptomyces tremellae</name>
    <dbReference type="NCBI Taxonomy" id="1124239"/>
    <lineage>
        <taxon>Bacteria</taxon>
        <taxon>Bacillati</taxon>
        <taxon>Actinomycetota</taxon>
        <taxon>Actinomycetes</taxon>
        <taxon>Kitasatosporales</taxon>
        <taxon>Streptomycetaceae</taxon>
        <taxon>Streptomyces</taxon>
    </lineage>
</organism>